<dbReference type="EMBL" id="KZ824420">
    <property type="protein sequence ID" value="RAL05696.1"/>
    <property type="molecule type" value="Genomic_DNA"/>
</dbReference>
<evidence type="ECO:0000313" key="2">
    <source>
        <dbReference type="EMBL" id="RAL05696.1"/>
    </source>
</evidence>
<protein>
    <submittedName>
        <fullName evidence="2">Uncharacterized protein</fullName>
    </submittedName>
</protein>
<dbReference type="VEuPathDB" id="FungiDB:BO80DRAFT_78238"/>
<name>A0A395HDE8_9EURO</name>
<sequence length="157" mass="17745">MASCLIPVSGHSVSPPSDFFLLKICLFFFFFFSLLDFARVDLRRPSFSPDHRLGRPLSASPLPRRGALILAEQSFFLTITGCAVVYCYSTLSIPSPLNLYFRSFNRFPTFRQRLDGDLDCYEIRPKRVPPINSRLHTHCSLVNHAVATVLAVDSRSS</sequence>
<gene>
    <name evidence="2" type="ORF">BO80DRAFT_78238</name>
</gene>
<feature type="transmembrane region" description="Helical" evidence="1">
    <location>
        <begin position="20"/>
        <end position="38"/>
    </location>
</feature>
<keyword evidence="1" id="KW-1133">Transmembrane helix</keyword>
<dbReference type="AlphaFoldDB" id="A0A395HDE8"/>
<dbReference type="GeneID" id="37229646"/>
<proteinExistence type="predicted"/>
<reference evidence="2 3" key="1">
    <citation type="submission" date="2018-02" db="EMBL/GenBank/DDBJ databases">
        <title>The genomes of Aspergillus section Nigri reveals drivers in fungal speciation.</title>
        <authorList>
            <consortium name="DOE Joint Genome Institute"/>
            <person name="Vesth T.C."/>
            <person name="Nybo J."/>
            <person name="Theobald S."/>
            <person name="Brandl J."/>
            <person name="Frisvad J.C."/>
            <person name="Nielsen K.F."/>
            <person name="Lyhne E.K."/>
            <person name="Kogle M.E."/>
            <person name="Kuo A."/>
            <person name="Riley R."/>
            <person name="Clum A."/>
            <person name="Nolan M."/>
            <person name="Lipzen A."/>
            <person name="Salamov A."/>
            <person name="Henrissat B."/>
            <person name="Wiebenga A."/>
            <person name="De vries R.P."/>
            <person name="Grigoriev I.V."/>
            <person name="Mortensen U.H."/>
            <person name="Andersen M.R."/>
            <person name="Baker S.E."/>
        </authorList>
    </citation>
    <scope>NUCLEOTIDE SEQUENCE [LARGE SCALE GENOMIC DNA]</scope>
    <source>
        <strain evidence="2 3">CBS 121593</strain>
    </source>
</reference>
<keyword evidence="3" id="KW-1185">Reference proteome</keyword>
<dbReference type="RefSeq" id="XP_025580023.1">
    <property type="nucleotide sequence ID" value="XM_025724781.1"/>
</dbReference>
<evidence type="ECO:0000256" key="1">
    <source>
        <dbReference type="SAM" id="Phobius"/>
    </source>
</evidence>
<accession>A0A395HDE8</accession>
<keyword evidence="1" id="KW-0472">Membrane</keyword>
<dbReference type="Proteomes" id="UP000249402">
    <property type="component" value="Unassembled WGS sequence"/>
</dbReference>
<organism evidence="2 3">
    <name type="scientific">Aspergillus ibericus CBS 121593</name>
    <dbReference type="NCBI Taxonomy" id="1448316"/>
    <lineage>
        <taxon>Eukaryota</taxon>
        <taxon>Fungi</taxon>
        <taxon>Dikarya</taxon>
        <taxon>Ascomycota</taxon>
        <taxon>Pezizomycotina</taxon>
        <taxon>Eurotiomycetes</taxon>
        <taxon>Eurotiomycetidae</taxon>
        <taxon>Eurotiales</taxon>
        <taxon>Aspergillaceae</taxon>
        <taxon>Aspergillus</taxon>
        <taxon>Aspergillus subgen. Circumdati</taxon>
    </lineage>
</organism>
<keyword evidence="1" id="KW-0812">Transmembrane</keyword>
<evidence type="ECO:0000313" key="3">
    <source>
        <dbReference type="Proteomes" id="UP000249402"/>
    </source>
</evidence>